<dbReference type="RefSeq" id="XP_032821001.1">
    <property type="nucleotide sequence ID" value="XM_032965110.1"/>
</dbReference>
<organism evidence="4 5">
    <name type="scientific">Petromyzon marinus</name>
    <name type="common">Sea lamprey</name>
    <dbReference type="NCBI Taxonomy" id="7757"/>
    <lineage>
        <taxon>Eukaryota</taxon>
        <taxon>Metazoa</taxon>
        <taxon>Chordata</taxon>
        <taxon>Craniata</taxon>
        <taxon>Vertebrata</taxon>
        <taxon>Cyclostomata</taxon>
        <taxon>Hyperoartia</taxon>
        <taxon>Petromyzontiformes</taxon>
        <taxon>Petromyzontidae</taxon>
        <taxon>Petromyzon</taxon>
    </lineage>
</organism>
<dbReference type="PANTHER" id="PTHR11913">
    <property type="entry name" value="COFILIN-RELATED"/>
    <property type="match status" value="1"/>
</dbReference>
<dbReference type="SMART" id="SM00102">
    <property type="entry name" value="ADF"/>
    <property type="match status" value="1"/>
</dbReference>
<dbReference type="InterPro" id="IPR029006">
    <property type="entry name" value="ADF-H/Gelsolin-like_dom_sf"/>
</dbReference>
<dbReference type="InterPro" id="IPR002108">
    <property type="entry name" value="ADF-H"/>
</dbReference>
<dbReference type="AlphaFoldDB" id="A0AAJ7X4I7"/>
<dbReference type="GeneID" id="116948433"/>
<evidence type="ECO:0000313" key="4">
    <source>
        <dbReference type="Proteomes" id="UP001318040"/>
    </source>
</evidence>
<keyword evidence="4" id="KW-1185">Reference proteome</keyword>
<dbReference type="GO" id="GO:0015629">
    <property type="term" value="C:actin cytoskeleton"/>
    <property type="evidence" value="ECO:0007669"/>
    <property type="project" value="InterPro"/>
</dbReference>
<dbReference type="PROSITE" id="PS51263">
    <property type="entry name" value="ADF_H"/>
    <property type="match status" value="1"/>
</dbReference>
<keyword evidence="2" id="KW-0009">Actin-binding</keyword>
<dbReference type="GO" id="GO:0030042">
    <property type="term" value="P:actin filament depolymerization"/>
    <property type="evidence" value="ECO:0007669"/>
    <property type="project" value="InterPro"/>
</dbReference>
<accession>A0AAJ7X4I7</accession>
<dbReference type="Proteomes" id="UP001318040">
    <property type="component" value="Chromosome 33"/>
</dbReference>
<dbReference type="InterPro" id="IPR017904">
    <property type="entry name" value="ADF/Cofilin"/>
</dbReference>
<evidence type="ECO:0000256" key="2">
    <source>
        <dbReference type="ARBA" id="ARBA00023203"/>
    </source>
</evidence>
<proteinExistence type="inferred from homology"/>
<dbReference type="SUPFAM" id="SSF55753">
    <property type="entry name" value="Actin depolymerizing proteins"/>
    <property type="match status" value="1"/>
</dbReference>
<sequence>MASGIKVHDDCLKVFNEMKVRKSSSADDVKKRKKIAFFKISECGKFIVVDEEKQVLVGDIGDTVDDPFNTFVKLLPEKDCCYALYDISYETCESRKEELMFIFWAPENANIKKKMVYASSTNNLRAAFTGVKHVWQVNGLEDISRSAIIDKLGVQVKSLEGKKV</sequence>
<dbReference type="Pfam" id="PF00241">
    <property type="entry name" value="Cofilin_ADF"/>
    <property type="match status" value="1"/>
</dbReference>
<name>A0AAJ7X4I7_PETMA</name>
<dbReference type="PRINTS" id="PR00006">
    <property type="entry name" value="COFILIN"/>
</dbReference>
<reference evidence="5" key="1">
    <citation type="submission" date="2025-08" db="UniProtKB">
        <authorList>
            <consortium name="RefSeq"/>
        </authorList>
    </citation>
    <scope>IDENTIFICATION</scope>
    <source>
        <tissue evidence="5">Sperm</tissue>
    </source>
</reference>
<dbReference type="CDD" id="cd11286">
    <property type="entry name" value="ADF_cofilin_like"/>
    <property type="match status" value="1"/>
</dbReference>
<comment type="similarity">
    <text evidence="1">Belongs to the actin-binding proteins ADF family.</text>
</comment>
<dbReference type="Gene3D" id="3.40.20.10">
    <property type="entry name" value="Severin"/>
    <property type="match status" value="1"/>
</dbReference>
<feature type="domain" description="ADF-H" evidence="3">
    <location>
        <begin position="2"/>
        <end position="153"/>
    </location>
</feature>
<protein>
    <submittedName>
        <fullName evidence="5">Cofilin-2-like</fullName>
    </submittedName>
</protein>
<dbReference type="KEGG" id="pmrn:116948433"/>
<evidence type="ECO:0000256" key="1">
    <source>
        <dbReference type="ARBA" id="ARBA00006844"/>
    </source>
</evidence>
<dbReference type="GO" id="GO:0003779">
    <property type="term" value="F:actin binding"/>
    <property type="evidence" value="ECO:0007669"/>
    <property type="project" value="UniProtKB-KW"/>
</dbReference>
<evidence type="ECO:0000313" key="5">
    <source>
        <dbReference type="RefSeq" id="XP_032821001.1"/>
    </source>
</evidence>
<gene>
    <name evidence="5" type="primary">LOC116948433</name>
</gene>
<evidence type="ECO:0000259" key="3">
    <source>
        <dbReference type="PROSITE" id="PS51263"/>
    </source>
</evidence>